<comment type="caution">
    <text evidence="3">The sequence shown here is derived from an EMBL/GenBank/DDBJ whole genome shotgun (WGS) entry which is preliminary data.</text>
</comment>
<dbReference type="RefSeq" id="WP_006952637.1">
    <property type="nucleotide sequence ID" value="NZ_JH594522.1"/>
</dbReference>
<evidence type="ECO:0000313" key="4">
    <source>
        <dbReference type="Proteomes" id="UP000016023"/>
    </source>
</evidence>
<gene>
    <name evidence="3" type="ORF">HMPREF9140_01267</name>
</gene>
<feature type="domain" description="Secretion system C-terminal sorting" evidence="2">
    <location>
        <begin position="445"/>
        <end position="510"/>
    </location>
</feature>
<dbReference type="STRING" id="883158.HMPREF9140_01267"/>
<dbReference type="EMBL" id="AGWK01000036">
    <property type="protein sequence ID" value="EHO69577.1"/>
    <property type="molecule type" value="Genomic_DNA"/>
</dbReference>
<dbReference type="Proteomes" id="UP000016023">
    <property type="component" value="Unassembled WGS sequence"/>
</dbReference>
<organism evidence="3 4">
    <name type="scientific">Prevotella micans F0438</name>
    <dbReference type="NCBI Taxonomy" id="883158"/>
    <lineage>
        <taxon>Bacteria</taxon>
        <taxon>Pseudomonadati</taxon>
        <taxon>Bacteroidota</taxon>
        <taxon>Bacteroidia</taxon>
        <taxon>Bacteroidales</taxon>
        <taxon>Prevotellaceae</taxon>
        <taxon>Prevotella</taxon>
    </lineage>
</organism>
<reference evidence="3 4" key="1">
    <citation type="submission" date="2011-12" db="EMBL/GenBank/DDBJ databases">
        <title>The Genome Sequence of Prevotella micans F0438.</title>
        <authorList>
            <consortium name="The Broad Institute Genome Sequencing Platform"/>
            <person name="Earl A."/>
            <person name="Ward D."/>
            <person name="Feldgarden M."/>
            <person name="Gevers D."/>
            <person name="Izard J."/>
            <person name="Baranova O.V."/>
            <person name="Blanton J.M."/>
            <person name="Wade W.G."/>
            <person name="Dewhirst F.E."/>
            <person name="Young S.K."/>
            <person name="Zeng Q."/>
            <person name="Gargeya S."/>
            <person name="Fitzgerald M."/>
            <person name="Haas B."/>
            <person name="Abouelleil A."/>
            <person name="Alvarado L."/>
            <person name="Arachchi H.M."/>
            <person name="Berlin A."/>
            <person name="Chapman S.B."/>
            <person name="Gearin G."/>
            <person name="Goldberg J."/>
            <person name="Griggs A."/>
            <person name="Gujja S."/>
            <person name="Hansen M."/>
            <person name="Heiman D."/>
            <person name="Howarth C."/>
            <person name="Larimer J."/>
            <person name="Lui A."/>
            <person name="MacDonald P.J.P."/>
            <person name="McCowen C."/>
            <person name="Montmayeur A."/>
            <person name="Murphy C."/>
            <person name="Neiman D."/>
            <person name="Pearson M."/>
            <person name="Priest M."/>
            <person name="Roberts A."/>
            <person name="Saif S."/>
            <person name="Shea T."/>
            <person name="Sisk P."/>
            <person name="Stolte C."/>
            <person name="Sykes S."/>
            <person name="Wortman J."/>
            <person name="Nusbaum C."/>
            <person name="Birren B."/>
        </authorList>
    </citation>
    <scope>NUCLEOTIDE SEQUENCE [LARGE SCALE GENOMIC DNA]</scope>
    <source>
        <strain evidence="3 4">F0438</strain>
    </source>
</reference>
<dbReference type="Pfam" id="PF18962">
    <property type="entry name" value="Por_Secre_tail"/>
    <property type="match status" value="1"/>
</dbReference>
<dbReference type="NCBIfam" id="TIGR04183">
    <property type="entry name" value="Por_Secre_tail"/>
    <property type="match status" value="1"/>
</dbReference>
<accession>H1Q2X9</accession>
<dbReference type="InterPro" id="IPR026444">
    <property type="entry name" value="Secre_tail"/>
</dbReference>
<dbReference type="eggNOG" id="ENOG502ZWNY">
    <property type="taxonomic scope" value="Bacteria"/>
</dbReference>
<dbReference type="PATRIC" id="fig|883158.3.peg.1273"/>
<feature type="chain" id="PRO_5003552614" description="Secretion system C-terminal sorting domain-containing protein" evidence="1">
    <location>
        <begin position="20"/>
        <end position="514"/>
    </location>
</feature>
<name>H1Q2X9_9BACT</name>
<dbReference type="AlphaFoldDB" id="H1Q2X9"/>
<keyword evidence="1" id="KW-0732">Signal</keyword>
<proteinExistence type="predicted"/>
<keyword evidence="4" id="KW-1185">Reference proteome</keyword>
<protein>
    <recommendedName>
        <fullName evidence="2">Secretion system C-terminal sorting domain-containing protein</fullName>
    </recommendedName>
</protein>
<evidence type="ECO:0000259" key="2">
    <source>
        <dbReference type="Pfam" id="PF18962"/>
    </source>
</evidence>
<feature type="signal peptide" evidence="1">
    <location>
        <begin position="1"/>
        <end position="19"/>
    </location>
</feature>
<evidence type="ECO:0000256" key="1">
    <source>
        <dbReference type="SAM" id="SignalP"/>
    </source>
</evidence>
<dbReference type="HOGENOM" id="CLU_522594_0_0_10"/>
<evidence type="ECO:0000313" key="3">
    <source>
        <dbReference type="EMBL" id="EHO69577.1"/>
    </source>
</evidence>
<sequence length="514" mass="57964">MKKLFSTLLSVLLVGTAIAQSQPQVIFTGTPYGVMGISSNNRYICGTKKGEMAYRFDIETKELITIQAANGYSDMCASDIMNDGTLIGINDEKHPSIYKDEEWQELPYPAGEWTEGLANQCSADGKYIIGHIQGKGSASAPYRIIPSMWERQDDGSYKYIEMPNPQTDFLGGKTQFISLRTISADGNIVTGVMMEQRGFYSQAIIYRKGADGQWTYETPFVEYSFNMSVYDEWRNKEPKTSDFIMSKPDEADYKEQVNNYLVAFARWQYQFFTAWKKGPEFTSVPLIMSDNGKYLAPTVVKSTYSYEDGDNKVETTHKDIYPCLYNIETKELTMIPEVKDFVTHSVSNYGDMLYSDNENIFLLMHDTKEKVNLTQWLNQNYNGFELTDYLPENVKYLYSQCLGSDMSLIVGSYLAMNEDGGNVNQEIFCVKIPVLNAIMQTLNTPSTNDIFISGDKLVLKNTTGQMDVFDMAGRKVLSSTNNVSEMNVSSLPKGVYVVSASIGGSKMKAKVYKK</sequence>